<reference evidence="1 2" key="1">
    <citation type="submission" date="2019-06" db="EMBL/GenBank/DDBJ databases">
        <title>A chromosomal-level reference genome of Carpinus fangiana (Coryloideae, Betulaceae).</title>
        <authorList>
            <person name="Yang X."/>
            <person name="Wang Z."/>
            <person name="Zhang L."/>
            <person name="Hao G."/>
            <person name="Liu J."/>
            <person name="Yang Y."/>
        </authorList>
    </citation>
    <scope>NUCLEOTIDE SEQUENCE [LARGE SCALE GENOMIC DNA]</scope>
    <source>
        <strain evidence="1">Cfa_2016G</strain>
        <tissue evidence="1">Leaf</tissue>
    </source>
</reference>
<organism evidence="1 2">
    <name type="scientific">Carpinus fangiana</name>
    <dbReference type="NCBI Taxonomy" id="176857"/>
    <lineage>
        <taxon>Eukaryota</taxon>
        <taxon>Viridiplantae</taxon>
        <taxon>Streptophyta</taxon>
        <taxon>Embryophyta</taxon>
        <taxon>Tracheophyta</taxon>
        <taxon>Spermatophyta</taxon>
        <taxon>Magnoliopsida</taxon>
        <taxon>eudicotyledons</taxon>
        <taxon>Gunneridae</taxon>
        <taxon>Pentapetalae</taxon>
        <taxon>rosids</taxon>
        <taxon>fabids</taxon>
        <taxon>Fagales</taxon>
        <taxon>Betulaceae</taxon>
        <taxon>Carpinus</taxon>
    </lineage>
</organism>
<evidence type="ECO:0000313" key="2">
    <source>
        <dbReference type="Proteomes" id="UP000327013"/>
    </source>
</evidence>
<keyword evidence="2" id="KW-1185">Reference proteome</keyword>
<protein>
    <submittedName>
        <fullName evidence="1">Uncharacterized protein</fullName>
    </submittedName>
</protein>
<evidence type="ECO:0000313" key="1">
    <source>
        <dbReference type="EMBL" id="KAE8125932.1"/>
    </source>
</evidence>
<name>A0A5N6RUF3_9ROSI</name>
<gene>
    <name evidence="1" type="ORF">FH972_020693</name>
</gene>
<proteinExistence type="predicted"/>
<accession>A0A5N6RUF3</accession>
<dbReference type="EMBL" id="CM017328">
    <property type="protein sequence ID" value="KAE8125932.1"/>
    <property type="molecule type" value="Genomic_DNA"/>
</dbReference>
<dbReference type="Proteomes" id="UP000327013">
    <property type="component" value="Chromosome 8"/>
</dbReference>
<dbReference type="AlphaFoldDB" id="A0A5N6RUF3"/>
<sequence>MAVGTHGSHGHGGFHCHGGRVLWVITAIEVMESMSHLHSHVASVKSLFVAMRAAMEGSSWLWGFHGSPFMVMEAWTPSMEVYG</sequence>